<evidence type="ECO:0000313" key="3">
    <source>
        <dbReference type="EMBL" id="SCL85990.1"/>
    </source>
</evidence>
<dbReference type="Gene3D" id="1.10.10.630">
    <property type="entry name" value="DnaD domain-like"/>
    <property type="match status" value="1"/>
</dbReference>
<organism evidence="3 4">
    <name type="scientific">Bacillus cytotoxicus</name>
    <dbReference type="NCBI Taxonomy" id="580165"/>
    <lineage>
        <taxon>Bacteria</taxon>
        <taxon>Bacillati</taxon>
        <taxon>Bacillota</taxon>
        <taxon>Bacilli</taxon>
        <taxon>Bacillales</taxon>
        <taxon>Bacillaceae</taxon>
        <taxon>Bacillus</taxon>
        <taxon>Bacillus cereus group</taxon>
    </lineage>
</organism>
<comment type="similarity">
    <text evidence="1">Belongs to the DnaB/DnaD family.</text>
</comment>
<comment type="caution">
    <text evidence="3">The sequence shown here is derived from an EMBL/GenBank/DDBJ whole genome shotgun (WGS) entry which is preliminary data.</text>
</comment>
<dbReference type="EMBL" id="FMIK01000017">
    <property type="protein sequence ID" value="SCL85990.1"/>
    <property type="molecule type" value="Genomic_DNA"/>
</dbReference>
<evidence type="ECO:0000256" key="1">
    <source>
        <dbReference type="ARBA" id="ARBA00093462"/>
    </source>
</evidence>
<dbReference type="AlphaFoldDB" id="A0AAX2CDD4"/>
<gene>
    <name evidence="3" type="ORF">BCB44BAC_00868</name>
</gene>
<accession>A0AAX2CDD4</accession>
<reference evidence="3 4" key="1">
    <citation type="submission" date="2016-08" db="EMBL/GenBank/DDBJ databases">
        <authorList>
            <person name="Loux V."/>
            <person name="Rue O."/>
        </authorList>
    </citation>
    <scope>NUCLEOTIDE SEQUENCE [LARGE SCALE GENOMIC DNA]</scope>
    <source>
        <strain evidence="3 4">AFSSA_08CEB44bac</strain>
    </source>
</reference>
<dbReference type="Proteomes" id="UP000242164">
    <property type="component" value="Unassembled WGS sequence"/>
</dbReference>
<proteinExistence type="inferred from homology"/>
<dbReference type="Pfam" id="PF07261">
    <property type="entry name" value="DnaB_2"/>
    <property type="match status" value="1"/>
</dbReference>
<dbReference type="InterPro" id="IPR006343">
    <property type="entry name" value="DnaB/C_C"/>
</dbReference>
<name>A0AAX2CDD4_9BACI</name>
<dbReference type="NCBIfam" id="TIGR01446">
    <property type="entry name" value="DnaD_dom"/>
    <property type="match status" value="1"/>
</dbReference>
<feature type="domain" description="DnaB/C C-terminal" evidence="2">
    <location>
        <begin position="2"/>
        <end position="39"/>
    </location>
</feature>
<protein>
    <recommendedName>
        <fullName evidence="2">DnaB/C C-terminal domain-containing protein</fullName>
    </recommendedName>
</protein>
<evidence type="ECO:0000313" key="4">
    <source>
        <dbReference type="Proteomes" id="UP000242164"/>
    </source>
</evidence>
<dbReference type="SUPFAM" id="SSF158499">
    <property type="entry name" value="DnaD domain-like"/>
    <property type="match status" value="1"/>
</dbReference>
<sequence>MAEELSEWMADLSEELVLKALQIAFENNKRTIAYVKGIL</sequence>
<dbReference type="InterPro" id="IPR034829">
    <property type="entry name" value="DnaD-like_sf"/>
</dbReference>
<evidence type="ECO:0000259" key="2">
    <source>
        <dbReference type="Pfam" id="PF07261"/>
    </source>
</evidence>